<evidence type="ECO:0008006" key="3">
    <source>
        <dbReference type="Google" id="ProtNLM"/>
    </source>
</evidence>
<accession>A0A6J4LJT9</accession>
<gene>
    <name evidence="2" type="ORF">AVDCRST_MAG16-1549</name>
</gene>
<reference evidence="2" key="1">
    <citation type="submission" date="2020-02" db="EMBL/GenBank/DDBJ databases">
        <authorList>
            <person name="Meier V. D."/>
        </authorList>
    </citation>
    <scope>NUCLEOTIDE SEQUENCE</scope>
    <source>
        <strain evidence="2">AVDCRST_MAG16</strain>
    </source>
</reference>
<proteinExistence type="predicted"/>
<organism evidence="2">
    <name type="scientific">uncultured Frankineae bacterium</name>
    <dbReference type="NCBI Taxonomy" id="437475"/>
    <lineage>
        <taxon>Bacteria</taxon>
        <taxon>Bacillati</taxon>
        <taxon>Actinomycetota</taxon>
        <taxon>Actinomycetes</taxon>
        <taxon>Frankiales</taxon>
        <taxon>environmental samples</taxon>
    </lineage>
</organism>
<feature type="region of interest" description="Disordered" evidence="1">
    <location>
        <begin position="1072"/>
        <end position="1093"/>
    </location>
</feature>
<evidence type="ECO:0000313" key="2">
    <source>
        <dbReference type="EMBL" id="CAA9335542.1"/>
    </source>
</evidence>
<dbReference type="InterPro" id="IPR013783">
    <property type="entry name" value="Ig-like_fold"/>
</dbReference>
<dbReference type="GO" id="GO:0005975">
    <property type="term" value="P:carbohydrate metabolic process"/>
    <property type="evidence" value="ECO:0007669"/>
    <property type="project" value="UniProtKB-ARBA"/>
</dbReference>
<feature type="region of interest" description="Disordered" evidence="1">
    <location>
        <begin position="537"/>
        <end position="556"/>
    </location>
</feature>
<dbReference type="EMBL" id="CADCUE010000134">
    <property type="protein sequence ID" value="CAA9335542.1"/>
    <property type="molecule type" value="Genomic_DNA"/>
</dbReference>
<name>A0A6J4LJT9_9ACTN</name>
<sequence length="1382" mass="145375">MTTPTPPPVRTPAREGRGARRTAALTLLLALVGGVLVSPAPASAVAPTSAPVLTAPSSSAEVSDGPVLSWNRIAGAAAYDVEVSTDSGFSTTLFAQSTTNLHATPLTELPVGPLHWRVRGKDAGGAAGPWATSIFSRATLAVPQLSTPADGATLAYPSEPPVLSWSPSAGAAQYRVEIDDSSDFVSPILQTLTSTTSYTMTAPQTVDQPVYWRVHAVSAAGTNSEWSQVRSYATSWDAAPALVLPAPGQHVTDVVLEWTAVLGAAAYELQVSPNGDWANNLSIGVTVKGTRYSPAVSLNNSSYFWRVRAVDGARAANKAPWSAEGLFHREWTPVPQLLRPADGDFAAAEPTFVWTPIGHASRYELQVGTDVNFSPGTFTSCRTDHTTYTPYRRISPFEGACPVDPAPGQTYHWRVRGIDDPYLPGGILGRWSATSSFLYRKPLPVVTGPADGTTTGVPVLSWNPVADADKYVVTVLRANGTAVLTHETWATSYSPLVDLRPEDGPFSWYVRSKDANGHLGMTPAREQWRTFSLVEPAPGSGSLPHPVSVTPTAGSSRMPSLRWTPVTGAVRYTVHHLHNGVYTPLHANVPYAALSDPDRPLAVGTFEWFVEAFDKDGGYLGRGSTSTYRITESALATYTAPCRVGEVCATQRDTPTLSWQSVDRAGSYLVTLALDPAFTNVHREFTTQYTSLTPRESLMDNQAGQSYYWFVRACAGGLCGPFGAEQHGTAATFRKESARVEDLRVTGSDSRLPVLSWRPYLTARQYKVQVSATQDFAVLLDEATVDQTTYTPWNKTYPVGPLFARVQAVDGSGNLLTSSAPISLVRTGPAPLLSLPADGATVEGVPYLQWEPEHYAARYDVEVYKNGDTAGSLVNRVLSAQTALSAWSPTTGLAPGSYAWRVRRLDVDGRVGPWSAGRLFALRPAGVQLTAPSDAAVVSGSLLFSWLAVPGAARYRWEGSTSSSFTAPTRVDTSGTSYAPTTVPIGTRWWRVSTLDARGTVLSTSAVRSVTTELPGSRFVAVPPVRLLDTRTSQPVGPGGTLDLQVTGRGQVPVGAEAVVVNLTAVSPTASSHVTAYPTGEPRPTASTLNNRAGTTRPNLAVVKLGAGGRISLFNAAGSTHLLADVAGYYSSTAVQGTRYTAVAPVRTLDTRTAGRGLPLGPGGSVTLDITDGTLVPSDATAVTVNVTAVAPSAAGYVTVHPSGTPRPTVSNLNLARGVTAGNLVTVQTGTATASRAITLYNSSGSTHLLVDLAGYYSAASASPFTASTPTRMLDTRRAVGVTTTTPVRSGGTVNVDVRAAGVPAGAKAVVFNLTSTGALRAGSVTAYPGGTARPPTVSLSVVAGDTRPNLVVAKVGPFGTVGLYNGAGDMHLVADVAGWFE</sequence>
<protein>
    <recommendedName>
        <fullName evidence="3">Fibronectin type-III domain-containing protein</fullName>
    </recommendedName>
</protein>
<evidence type="ECO:0000256" key="1">
    <source>
        <dbReference type="SAM" id="MobiDB-lite"/>
    </source>
</evidence>
<dbReference type="Gene3D" id="2.60.40.10">
    <property type="entry name" value="Immunoglobulins"/>
    <property type="match status" value="9"/>
</dbReference>